<sequence length="96" mass="10719">MTINENLLENVVLLIQVKFSVKVWMIKLQYFSIISSVGEYIPFDAKFRVVGPAPHFVSGSSTEPGQSQEKSIGGTGSYLWAKNLVYLAFSSPKYQL</sequence>
<gene>
    <name evidence="1" type="ORF">EZS28_029613</name>
</gene>
<evidence type="ECO:0000313" key="1">
    <source>
        <dbReference type="EMBL" id="KAA6374860.1"/>
    </source>
</evidence>
<comment type="caution">
    <text evidence="1">The sequence shown here is derived from an EMBL/GenBank/DDBJ whole genome shotgun (WGS) entry which is preliminary data.</text>
</comment>
<dbReference type="AlphaFoldDB" id="A0A5J4UXF0"/>
<dbReference type="EMBL" id="SNRW01011661">
    <property type="protein sequence ID" value="KAA6374860.1"/>
    <property type="molecule type" value="Genomic_DNA"/>
</dbReference>
<protein>
    <submittedName>
        <fullName evidence="1">Uncharacterized protein</fullName>
    </submittedName>
</protein>
<evidence type="ECO:0000313" key="2">
    <source>
        <dbReference type="Proteomes" id="UP000324800"/>
    </source>
</evidence>
<reference evidence="1 2" key="1">
    <citation type="submission" date="2019-03" db="EMBL/GenBank/DDBJ databases">
        <title>Single cell metagenomics reveals metabolic interactions within the superorganism composed of flagellate Streblomastix strix and complex community of Bacteroidetes bacteria on its surface.</title>
        <authorList>
            <person name="Treitli S.C."/>
            <person name="Kolisko M."/>
            <person name="Husnik F."/>
            <person name="Keeling P."/>
            <person name="Hampl V."/>
        </authorList>
    </citation>
    <scope>NUCLEOTIDE SEQUENCE [LARGE SCALE GENOMIC DNA]</scope>
    <source>
        <strain evidence="1">ST1C</strain>
    </source>
</reference>
<name>A0A5J4UXF0_9EUKA</name>
<dbReference type="Proteomes" id="UP000324800">
    <property type="component" value="Unassembled WGS sequence"/>
</dbReference>
<accession>A0A5J4UXF0</accession>
<organism evidence="1 2">
    <name type="scientific">Streblomastix strix</name>
    <dbReference type="NCBI Taxonomy" id="222440"/>
    <lineage>
        <taxon>Eukaryota</taxon>
        <taxon>Metamonada</taxon>
        <taxon>Preaxostyla</taxon>
        <taxon>Oxymonadida</taxon>
        <taxon>Streblomastigidae</taxon>
        <taxon>Streblomastix</taxon>
    </lineage>
</organism>
<proteinExistence type="predicted"/>